<dbReference type="GO" id="GO:0016094">
    <property type="term" value="P:polyprenol biosynthetic process"/>
    <property type="evidence" value="ECO:0007669"/>
    <property type="project" value="TreeGrafter"/>
</dbReference>
<dbReference type="CDD" id="cd00475">
    <property type="entry name" value="Cis_IPPS"/>
    <property type="match status" value="1"/>
</dbReference>
<dbReference type="GO" id="GO:0045547">
    <property type="term" value="F:ditrans,polycis-polyprenyl diphosphate synthase [(2E,6E)-farnesyl diphosphate specific] activity"/>
    <property type="evidence" value="ECO:0007669"/>
    <property type="project" value="TreeGrafter"/>
</dbReference>
<dbReference type="EMBL" id="OU594952">
    <property type="protein sequence ID" value="CAG9279341.1"/>
    <property type="molecule type" value="Genomic_DNA"/>
</dbReference>
<dbReference type="Gene3D" id="3.40.1180.10">
    <property type="entry name" value="Decaprenyl diphosphate synthase-like"/>
    <property type="match status" value="1"/>
</dbReference>
<reference evidence="4" key="1">
    <citation type="submission" date="2022-02" db="EMBL/GenBank/DDBJ databases">
        <authorList>
            <person name="Giguere J D."/>
        </authorList>
    </citation>
    <scope>NUCLEOTIDE SEQUENCE</scope>
    <source>
        <strain evidence="4">CCAP 1055/1</strain>
    </source>
</reference>
<evidence type="ECO:0000256" key="2">
    <source>
        <dbReference type="ARBA" id="ARBA00022679"/>
    </source>
</evidence>
<dbReference type="InterPro" id="IPR018520">
    <property type="entry name" value="UPP_synth-like_CS"/>
</dbReference>
<dbReference type="PANTHER" id="PTHR10291:SF43">
    <property type="entry name" value="DEHYDRODOLICHYL DIPHOSPHATE SYNTHASE COMPLEX SUBUNIT DHDDS"/>
    <property type="match status" value="1"/>
</dbReference>
<dbReference type="NCBIfam" id="TIGR00055">
    <property type="entry name" value="uppS"/>
    <property type="match status" value="1"/>
</dbReference>
<organism evidence="4">
    <name type="scientific">Phaeodactylum tricornutum</name>
    <name type="common">Diatom</name>
    <dbReference type="NCBI Taxonomy" id="2850"/>
    <lineage>
        <taxon>Eukaryota</taxon>
        <taxon>Sar</taxon>
        <taxon>Stramenopiles</taxon>
        <taxon>Ochrophyta</taxon>
        <taxon>Bacillariophyta</taxon>
        <taxon>Bacillariophyceae</taxon>
        <taxon>Bacillariophycidae</taxon>
        <taxon>Naviculales</taxon>
        <taxon>Phaeodactylaceae</taxon>
        <taxon>Phaeodactylum</taxon>
    </lineage>
</organism>
<dbReference type="PROSITE" id="PS01066">
    <property type="entry name" value="UPP_SYNTHASE"/>
    <property type="match status" value="1"/>
</dbReference>
<dbReference type="EC" id="2.5.1.-" evidence="3"/>
<dbReference type="AlphaFoldDB" id="A0A8J9S4D1"/>
<dbReference type="InterPro" id="IPR036424">
    <property type="entry name" value="UPP_synth-like_sf"/>
</dbReference>
<dbReference type="InterPro" id="IPR001441">
    <property type="entry name" value="UPP_synth-like"/>
</dbReference>
<sequence>MRRNRAHPNGNTNESGSPVNLPRHVAFVCDGNSRWAAAHNLPSSAGHIAGADRLIHVLDGLRDRRVQYCTMYGFSTENWKRPAHEVRDILNVMETTARRFYNRALEENVCVRLLGDLDDKRLPKGLTTLLRKLEQDTARKDGEDKFTLCVALNYGGRQDILNASRRLVEAVDDANTEFTIADIDEDAFCSFLSTVGIPDPDLIVRTSGESRLSNFLLWNAAYAELYFTTVLWPDFDETALDDALEWYAQRKRRFGARIVEASPTIK</sequence>
<name>A0A8J9S4D1_PHATR</name>
<evidence type="ECO:0000313" key="4">
    <source>
        <dbReference type="EMBL" id="CAG9279341.1"/>
    </source>
</evidence>
<dbReference type="Pfam" id="PF01255">
    <property type="entry name" value="Prenyltransf"/>
    <property type="match status" value="1"/>
</dbReference>
<evidence type="ECO:0000256" key="3">
    <source>
        <dbReference type="RuleBase" id="RU363018"/>
    </source>
</evidence>
<dbReference type="GO" id="GO:0005783">
    <property type="term" value="C:endoplasmic reticulum"/>
    <property type="evidence" value="ECO:0007669"/>
    <property type="project" value="TreeGrafter"/>
</dbReference>
<gene>
    <name evidence="4" type="ORF">PTTT1_LOCUS9777</name>
</gene>
<dbReference type="HAMAP" id="MF_01139">
    <property type="entry name" value="ISPT"/>
    <property type="match status" value="1"/>
</dbReference>
<accession>A0A8J9S4D1</accession>
<proteinExistence type="inferred from homology"/>
<keyword evidence="2 3" id="KW-0808">Transferase</keyword>
<protein>
    <recommendedName>
        <fullName evidence="3">Alkyl transferase</fullName>
        <ecNumber evidence="3">2.5.1.-</ecNumber>
    </recommendedName>
</protein>
<dbReference type="SUPFAM" id="SSF64005">
    <property type="entry name" value="Undecaprenyl diphosphate synthase"/>
    <property type="match status" value="1"/>
</dbReference>
<comment type="similarity">
    <text evidence="1 3">Belongs to the UPP synthase family.</text>
</comment>
<evidence type="ECO:0000256" key="1">
    <source>
        <dbReference type="ARBA" id="ARBA00005432"/>
    </source>
</evidence>
<dbReference type="PANTHER" id="PTHR10291">
    <property type="entry name" value="DEHYDRODOLICHYL DIPHOSPHATE SYNTHASE FAMILY MEMBER"/>
    <property type="match status" value="1"/>
</dbReference>
<dbReference type="Proteomes" id="UP000836788">
    <property type="component" value="Chromosome 11"/>
</dbReference>